<gene>
    <name evidence="2" type="ORF">C5O19_02530</name>
</gene>
<keyword evidence="3" id="KW-1185">Reference proteome</keyword>
<dbReference type="GO" id="GO:0005509">
    <property type="term" value="F:calcium ion binding"/>
    <property type="evidence" value="ECO:0007669"/>
    <property type="project" value="InterPro"/>
</dbReference>
<organism evidence="2 3">
    <name type="scientific">Siphonobacter curvatus</name>
    <dbReference type="NCBI Taxonomy" id="2094562"/>
    <lineage>
        <taxon>Bacteria</taxon>
        <taxon>Pseudomonadati</taxon>
        <taxon>Bacteroidota</taxon>
        <taxon>Cytophagia</taxon>
        <taxon>Cytophagales</taxon>
        <taxon>Cytophagaceae</taxon>
        <taxon>Siphonobacter</taxon>
    </lineage>
</organism>
<feature type="region of interest" description="Disordered" evidence="1">
    <location>
        <begin position="659"/>
        <end position="924"/>
    </location>
</feature>
<feature type="compositionally biased region" description="Acidic residues" evidence="1">
    <location>
        <begin position="720"/>
        <end position="735"/>
    </location>
</feature>
<dbReference type="SUPFAM" id="SSF103647">
    <property type="entry name" value="TSP type-3 repeat"/>
    <property type="match status" value="3"/>
</dbReference>
<sequence length="1111" mass="115089">MEISTSQSAACSRPLLALFLSLVLGLLRPSVTYAQEGSLCYKPIVGAGVTATPIGGSVASLGFTTGNTPDKLANGNLNDYAEISNIVTLLGNGGVSVKNSSTTYPSGWHAGYVVELGGSGLLNADVLNGFVIQTDDGNSATAPETFTINNGVGVTVVSGSSTGRVYLNFKTTRPFNEVRLYKPQTLTVSLASSLRIYYATAFDPSCGFKENNNICFDQIAGNQTVVNYSNGLASALSGLANPQNIIDGNKNTAASWTLTAGTGVLSNSPFVGVNSLQQVYPAGSKAGFVIQVSNGGLLSTDVLNSLGIRTYLHGQLQDDVDLSNGTGILGLSLISGSNTTPAQEVAITTTKPYNEIRLVQRSGISASVLSAPLLIYYAFESGSACAECRSLLVSTATQNRFKGAIASSDDITNQARIVDGDTTNYATYSFPLVSVGGSAQVTVRNNATTVNTDTIPRYSFAGFTIERVDGLLNLGLLNNIVITTFNGTTQQESRTAGGLLGLSLINGRNGLATVGFKTALPYNRIRITINTPAGINLGGSIRIYYALASLDDDNDGVPNCFEACPAGNDALDSDGDGIPDCVDGCNQVNNKSPFADTDSDGIFNACDVDSDNDGIPDTVEGIDVDTDGDGIPNYLDLDSDNDGILDLYESGVAVGNNDANRNGVLDSPNPISTNTPRDTDGDGIPDFLDLDSDNDGITDLRESGLTGFTDVNNDGVVDGPDADQDGIQDSVDTDDTTFGSPNMPLPKDTDGDTITDQRDLDSDNDSITDLVESGKTGLTDANNDGVVDGPDADGDGIRDSADSDDVVFGSPGITPAKDTDGDTKPDYVDLDSDQDSVSDLVESGNPGLVDGNNDGVVDGPDADGDGIQDSADNNDGVFGSPGITPPRDTDGDSTPDYNDLDSDGDGINDIIENGKGSTDLNNDGKVDGPVDTNDNDGIADVVDNKPTEFGGLGVPLTSDLTPLIQLPANNFPPTGSTATKSFTVGIYETQNVSATPAGTIEFTVTVPNGFSLTFNPSATSIGVSGGSSTTIQNGRWTVTNSSLGGRRLTLRMKAGEFIAAGQSSVLGFTISRTTSTNGSSSITVNISDDPTKTFDSNSANNIYSRIINSAL</sequence>
<dbReference type="EMBL" id="PTRA01000001">
    <property type="protein sequence ID" value="PQA58564.1"/>
    <property type="molecule type" value="Genomic_DNA"/>
</dbReference>
<evidence type="ECO:0000313" key="2">
    <source>
        <dbReference type="EMBL" id="PQA58564.1"/>
    </source>
</evidence>
<proteinExistence type="predicted"/>
<feature type="compositionally biased region" description="Low complexity" evidence="1">
    <location>
        <begin position="710"/>
        <end position="719"/>
    </location>
</feature>
<dbReference type="InterPro" id="IPR028974">
    <property type="entry name" value="TSP_type-3_rpt"/>
</dbReference>
<dbReference type="OrthoDB" id="934118at2"/>
<dbReference type="AlphaFoldDB" id="A0A2S7ILF5"/>
<evidence type="ECO:0000256" key="1">
    <source>
        <dbReference type="SAM" id="MobiDB-lite"/>
    </source>
</evidence>
<feature type="compositionally biased region" description="Basic and acidic residues" evidence="1">
    <location>
        <begin position="747"/>
        <end position="761"/>
    </location>
</feature>
<dbReference type="RefSeq" id="WP_104709773.1">
    <property type="nucleotide sequence ID" value="NZ_PTRA01000001.1"/>
</dbReference>
<feature type="compositionally biased region" description="Basic and acidic residues" evidence="1">
    <location>
        <begin position="817"/>
        <end position="827"/>
    </location>
</feature>
<evidence type="ECO:0000313" key="3">
    <source>
        <dbReference type="Proteomes" id="UP000239590"/>
    </source>
</evidence>
<feature type="compositionally biased region" description="Low complexity" evidence="1">
    <location>
        <begin position="837"/>
        <end position="859"/>
    </location>
</feature>
<dbReference type="Proteomes" id="UP000239590">
    <property type="component" value="Unassembled WGS sequence"/>
</dbReference>
<dbReference type="PANTHER" id="PTHR10199:SF119">
    <property type="entry name" value="RE20510P"/>
    <property type="match status" value="1"/>
</dbReference>
<comment type="caution">
    <text evidence="2">The sequence shown here is derived from an EMBL/GenBank/DDBJ whole genome shotgun (WGS) entry which is preliminary data.</text>
</comment>
<dbReference type="Gene3D" id="4.10.1080.10">
    <property type="entry name" value="TSP type-3 repeat"/>
    <property type="match status" value="2"/>
</dbReference>
<accession>A0A2S7ILF5</accession>
<dbReference type="PANTHER" id="PTHR10199">
    <property type="entry name" value="THROMBOSPONDIN"/>
    <property type="match status" value="1"/>
</dbReference>
<protein>
    <submittedName>
        <fullName evidence="2">Uncharacterized protein</fullName>
    </submittedName>
</protein>
<reference evidence="3" key="1">
    <citation type="submission" date="2018-02" db="EMBL/GenBank/DDBJ databases">
        <title>Genome sequencing of Solimonas sp. HR-BB.</title>
        <authorList>
            <person name="Lee Y."/>
            <person name="Jeon C.O."/>
        </authorList>
    </citation>
    <scope>NUCLEOTIDE SEQUENCE [LARGE SCALE GENOMIC DNA]</scope>
    <source>
        <strain evidence="3">HR-U</strain>
    </source>
</reference>
<name>A0A2S7ILF5_9BACT</name>